<dbReference type="PROSITE" id="PS50088">
    <property type="entry name" value="ANK_REPEAT"/>
    <property type="match status" value="1"/>
</dbReference>
<proteinExistence type="predicted"/>
<name>A0A3P7VFJ0_HELPZ</name>
<dbReference type="SMART" id="SM00248">
    <property type="entry name" value="ANK"/>
    <property type="match status" value="1"/>
</dbReference>
<feature type="repeat" description="ANK" evidence="1">
    <location>
        <begin position="23"/>
        <end position="55"/>
    </location>
</feature>
<evidence type="ECO:0000256" key="1">
    <source>
        <dbReference type="PROSITE-ProRule" id="PRU00023"/>
    </source>
</evidence>
<evidence type="ECO:0000313" key="2">
    <source>
        <dbReference type="EMBL" id="VDO33414.1"/>
    </source>
</evidence>
<accession>A0A3P7VFJ0</accession>
<organism evidence="2">
    <name type="scientific">Heligmosomoides polygyrus</name>
    <name type="common">Parasitic roundworm</name>
    <dbReference type="NCBI Taxonomy" id="6339"/>
    <lineage>
        <taxon>Eukaryota</taxon>
        <taxon>Metazoa</taxon>
        <taxon>Ecdysozoa</taxon>
        <taxon>Nematoda</taxon>
        <taxon>Chromadorea</taxon>
        <taxon>Rhabditida</taxon>
        <taxon>Rhabditina</taxon>
        <taxon>Rhabditomorpha</taxon>
        <taxon>Strongyloidea</taxon>
        <taxon>Heligmosomidae</taxon>
        <taxon>Heligmosomoides</taxon>
    </lineage>
</organism>
<dbReference type="InterPro" id="IPR002110">
    <property type="entry name" value="Ankyrin_rpt"/>
</dbReference>
<dbReference type="SUPFAM" id="SSF48403">
    <property type="entry name" value="Ankyrin repeat"/>
    <property type="match status" value="1"/>
</dbReference>
<keyword evidence="1" id="KW-0040">ANK repeat</keyword>
<dbReference type="InterPro" id="IPR036770">
    <property type="entry name" value="Ankyrin_rpt-contain_sf"/>
</dbReference>
<dbReference type="OrthoDB" id="5803825at2759"/>
<reference evidence="2" key="1">
    <citation type="submission" date="2018-11" db="EMBL/GenBank/DDBJ databases">
        <authorList>
            <consortium name="Pathogen Informatics"/>
        </authorList>
    </citation>
    <scope>NUCLEOTIDE SEQUENCE [LARGE SCALE GENOMIC DNA]</scope>
</reference>
<gene>
    <name evidence="2" type="ORF">HPBE_LOCUS3306</name>
</gene>
<dbReference type="Gene3D" id="1.25.40.20">
    <property type="entry name" value="Ankyrin repeat-containing domain"/>
    <property type="match status" value="1"/>
</dbReference>
<dbReference type="Pfam" id="PF12796">
    <property type="entry name" value="Ank_2"/>
    <property type="match status" value="1"/>
</dbReference>
<dbReference type="AlphaFoldDB" id="A0A3P7VFJ0"/>
<dbReference type="PROSITE" id="PS50297">
    <property type="entry name" value="ANK_REP_REGION"/>
    <property type="match status" value="1"/>
</dbReference>
<sequence>MSVKIDVQQAENATASDLTSLIHRLTALHYAAKYGNVKVVELLLNGGAAVDVAGDEQQWTPLHMTAKYCRPLANAHKCASSTAASVPTPARLSKKLARTLLRKCKLDSTSEALLQW</sequence>
<protein>
    <submittedName>
        <fullName evidence="2">Uncharacterized protein</fullName>
    </submittedName>
</protein>
<dbReference type="EMBL" id="UZAH01007885">
    <property type="protein sequence ID" value="VDO33414.1"/>
    <property type="molecule type" value="Genomic_DNA"/>
</dbReference>